<gene>
    <name evidence="1" type="ORF">AYI70_g6636</name>
</gene>
<organism evidence="1 2">
    <name type="scientific">Smittium culicis</name>
    <dbReference type="NCBI Taxonomy" id="133412"/>
    <lineage>
        <taxon>Eukaryota</taxon>
        <taxon>Fungi</taxon>
        <taxon>Fungi incertae sedis</taxon>
        <taxon>Zoopagomycota</taxon>
        <taxon>Kickxellomycotina</taxon>
        <taxon>Harpellomycetes</taxon>
        <taxon>Harpellales</taxon>
        <taxon>Legeriomycetaceae</taxon>
        <taxon>Smittium</taxon>
    </lineage>
</organism>
<name>A0A1R1XP51_9FUNG</name>
<comment type="caution">
    <text evidence="1">The sequence shown here is derived from an EMBL/GenBank/DDBJ whole genome shotgun (WGS) entry which is preliminary data.</text>
</comment>
<keyword evidence="2" id="KW-1185">Reference proteome</keyword>
<evidence type="ECO:0000313" key="1">
    <source>
        <dbReference type="EMBL" id="OMJ16388.1"/>
    </source>
</evidence>
<sequence>MIDDLPTGCSSEACDLPSQSDRLNLGSKFFDPPGTPGHPGGHPGLHRCLDEICEQIRSSQEAVGSVYSLPDLVLVVLYRPRYIPLAIHKLAQVDVLVGGVDFLTLQGHTSSQLSAYSHYPALGGIHSHFPSVRPFGYGVQCIL</sequence>
<reference evidence="1 2" key="1">
    <citation type="submission" date="2017-01" db="EMBL/GenBank/DDBJ databases">
        <authorList>
            <person name="Mah S.A."/>
            <person name="Swanson W.J."/>
            <person name="Moy G.W."/>
            <person name="Vacquier V.D."/>
        </authorList>
    </citation>
    <scope>NUCLEOTIDE SEQUENCE [LARGE SCALE GENOMIC DNA]</scope>
    <source>
        <strain evidence="1 2">GSMNP</strain>
    </source>
</reference>
<dbReference type="AlphaFoldDB" id="A0A1R1XP51"/>
<dbReference type="Proteomes" id="UP000187283">
    <property type="component" value="Unassembled WGS sequence"/>
</dbReference>
<evidence type="ECO:0000313" key="2">
    <source>
        <dbReference type="Proteomes" id="UP000187283"/>
    </source>
</evidence>
<accession>A0A1R1XP51</accession>
<proteinExistence type="predicted"/>
<dbReference type="EMBL" id="LSSN01002357">
    <property type="protein sequence ID" value="OMJ16388.1"/>
    <property type="molecule type" value="Genomic_DNA"/>
</dbReference>
<protein>
    <submittedName>
        <fullName evidence="1">Uncharacterized protein</fullName>
    </submittedName>
</protein>